<name>A0A225B9B0_TALAT</name>
<dbReference type="EMBL" id="LFMY01000003">
    <property type="protein sequence ID" value="OKL62547.1"/>
    <property type="molecule type" value="Genomic_DNA"/>
</dbReference>
<sequence>MVHGRMLAGNINNWTKFFRQAFGQSKPGGWLEMNEFESKFYLGNDQESVQLNMLVKVFNDASAKFAMRDAGFEDVEDPNLRDLGEIVHRAALESVESYILALGSRILEKKAESIGDIVKTTKNELNNDEYCLYVHAHCICGRRPKYN</sequence>
<dbReference type="Proteomes" id="UP000214365">
    <property type="component" value="Unassembled WGS sequence"/>
</dbReference>
<reference evidence="1 2" key="1">
    <citation type="submission" date="2015-06" db="EMBL/GenBank/DDBJ databases">
        <title>Talaromyces atroroseus IBT 11181 draft genome.</title>
        <authorList>
            <person name="Rasmussen K.B."/>
            <person name="Rasmussen S."/>
            <person name="Petersen B."/>
            <person name="Sicheritz-Ponten T."/>
            <person name="Mortensen U.H."/>
            <person name="Thrane U."/>
        </authorList>
    </citation>
    <scope>NUCLEOTIDE SEQUENCE [LARGE SCALE GENOMIC DNA]</scope>
    <source>
        <strain evidence="1 2">IBT 11181</strain>
    </source>
</reference>
<proteinExistence type="predicted"/>
<gene>
    <name evidence="1" type="ORF">UA08_02733</name>
</gene>
<organism evidence="1 2">
    <name type="scientific">Talaromyces atroroseus</name>
    <dbReference type="NCBI Taxonomy" id="1441469"/>
    <lineage>
        <taxon>Eukaryota</taxon>
        <taxon>Fungi</taxon>
        <taxon>Dikarya</taxon>
        <taxon>Ascomycota</taxon>
        <taxon>Pezizomycotina</taxon>
        <taxon>Eurotiomycetes</taxon>
        <taxon>Eurotiomycetidae</taxon>
        <taxon>Eurotiales</taxon>
        <taxon>Trichocomaceae</taxon>
        <taxon>Talaromyces</taxon>
        <taxon>Talaromyces sect. Trachyspermi</taxon>
    </lineage>
</organism>
<dbReference type="GeneID" id="31002488"/>
<dbReference type="AlphaFoldDB" id="A0A225B9B0"/>
<dbReference type="RefSeq" id="XP_020122668.1">
    <property type="nucleotide sequence ID" value="XM_020264808.1"/>
</dbReference>
<evidence type="ECO:0000313" key="1">
    <source>
        <dbReference type="EMBL" id="OKL62547.1"/>
    </source>
</evidence>
<keyword evidence="2" id="KW-1185">Reference proteome</keyword>
<comment type="caution">
    <text evidence="1">The sequence shown here is derived from an EMBL/GenBank/DDBJ whole genome shotgun (WGS) entry which is preliminary data.</text>
</comment>
<protein>
    <submittedName>
        <fullName evidence="1">Uncharacterized protein</fullName>
    </submittedName>
</protein>
<evidence type="ECO:0000313" key="2">
    <source>
        <dbReference type="Proteomes" id="UP000214365"/>
    </source>
</evidence>
<accession>A0A225B9B0</accession>
<dbReference type="STRING" id="1441469.A0A225B9B0"/>
<dbReference type="OrthoDB" id="2013972at2759"/>